<evidence type="ECO:0000313" key="12">
    <source>
        <dbReference type="EMBL" id="EDO31293.1"/>
    </source>
</evidence>
<keyword evidence="7" id="KW-0472">Membrane</keyword>
<evidence type="ECO:0000256" key="5">
    <source>
        <dbReference type="ARBA" id="ARBA00022692"/>
    </source>
</evidence>
<protein>
    <submittedName>
        <fullName evidence="12">Uncharacterized protein</fullName>
    </submittedName>
</protein>
<keyword evidence="9" id="KW-0966">Cell projection</keyword>
<name>A7SYD8_NEMVE</name>
<dbReference type="InterPro" id="IPR026501">
    <property type="entry name" value="Limbin/EVC"/>
</dbReference>
<proteinExistence type="predicted"/>
<accession>A7SYD8</accession>
<comment type="subcellular location">
    <subcellularLocation>
        <location evidence="2">Cell membrane</location>
        <topology evidence="2">Single-pass membrane protein</topology>
    </subcellularLocation>
    <subcellularLocation>
        <location evidence="1">Cytoplasm</location>
        <location evidence="1">Cytoskeleton</location>
        <location evidence="1">Cilium basal body</location>
    </subcellularLocation>
</comment>
<dbReference type="PhylomeDB" id="A7SYD8"/>
<feature type="compositionally biased region" description="Polar residues" evidence="11">
    <location>
        <begin position="884"/>
        <end position="900"/>
    </location>
</feature>
<feature type="compositionally biased region" description="Basic and acidic residues" evidence="11">
    <location>
        <begin position="869"/>
        <end position="883"/>
    </location>
</feature>
<keyword evidence="3" id="KW-1003">Cell membrane</keyword>
<evidence type="ECO:0000256" key="3">
    <source>
        <dbReference type="ARBA" id="ARBA00022475"/>
    </source>
</evidence>
<dbReference type="GO" id="GO:0098797">
    <property type="term" value="C:plasma membrane protein complex"/>
    <property type="evidence" value="ECO:0000318"/>
    <property type="project" value="GO_Central"/>
</dbReference>
<feature type="non-terminal residue" evidence="12">
    <location>
        <position position="937"/>
    </location>
</feature>
<feature type="region of interest" description="Disordered" evidence="11">
    <location>
        <begin position="360"/>
        <end position="390"/>
    </location>
</feature>
<dbReference type="AlphaFoldDB" id="A7SYD8"/>
<evidence type="ECO:0000256" key="2">
    <source>
        <dbReference type="ARBA" id="ARBA00004162"/>
    </source>
</evidence>
<dbReference type="STRING" id="45351.A7SYD8"/>
<dbReference type="PANTHER" id="PTHR16795:SF14">
    <property type="entry name" value="LIMBIN"/>
    <property type="match status" value="1"/>
</dbReference>
<feature type="compositionally biased region" description="Basic and acidic residues" evidence="11">
    <location>
        <begin position="826"/>
        <end position="839"/>
    </location>
</feature>
<dbReference type="GO" id="GO:0007224">
    <property type="term" value="P:smoothened signaling pathway"/>
    <property type="evidence" value="ECO:0007669"/>
    <property type="project" value="InterPro"/>
</dbReference>
<dbReference type="GO" id="GO:0060170">
    <property type="term" value="C:ciliary membrane"/>
    <property type="evidence" value="ECO:0000318"/>
    <property type="project" value="GO_Central"/>
</dbReference>
<feature type="coiled-coil region" evidence="10">
    <location>
        <begin position="486"/>
        <end position="539"/>
    </location>
</feature>
<organism evidence="12 13">
    <name type="scientific">Nematostella vectensis</name>
    <name type="common">Starlet sea anemone</name>
    <dbReference type="NCBI Taxonomy" id="45351"/>
    <lineage>
        <taxon>Eukaryota</taxon>
        <taxon>Metazoa</taxon>
        <taxon>Cnidaria</taxon>
        <taxon>Anthozoa</taxon>
        <taxon>Hexacorallia</taxon>
        <taxon>Actiniaria</taxon>
        <taxon>Edwardsiidae</taxon>
        <taxon>Nematostella</taxon>
    </lineage>
</organism>
<keyword evidence="8" id="KW-0206">Cytoskeleton</keyword>
<feature type="coiled-coil region" evidence="10">
    <location>
        <begin position="691"/>
        <end position="737"/>
    </location>
</feature>
<feature type="compositionally biased region" description="Basic residues" evidence="11">
    <location>
        <begin position="927"/>
        <end position="937"/>
    </location>
</feature>
<evidence type="ECO:0000256" key="1">
    <source>
        <dbReference type="ARBA" id="ARBA00004120"/>
    </source>
</evidence>
<sequence>FIAKLKSEIAGVSQRLGADFKRRSAEVRRKIQRMLKAAHADMVRRQAKEIKETEAKIKGLVSQRERRDIIDVLRRRHAKEEEDLRKKFKLEEDVEMERLRKVMGLLAKKLRVKRDISTSQEKNFIAKLKSEIAGVSQRLGADFKRRSAEVRRKIQRMLKAAHADMVRRQAKEIKETEAKIKGLVSQRERRDIIDVLRRRHAKEEEDLRKKFKLEEDVEMERLRKKAKFFYPTGSCSYKRFTMKEAQSKLLQDLIKEAEFNEDQASALVKEHLGNMAAVDKAMDEEKSRRVVALEMRLAERRALAIQKHDESDFNKRLVQSLEEQHENTMQSLVSSSKISEAEANAYIERYKKEVDALKEKTEKEKRKQQDTLHKRLTALKQKRIDDKNREHQEELRKLNEEQNDKYEQVEIDCIVALNERRKILERQRQEREELEQKADREAAEELEKFDEVYSHEIHEQAKTSLKKIYQDMAAKGLDEAEKNAIIDRYMTEATQQQEKREEERQKNADRVQKRLGKLRRKLEEKAILENEEQTKLRKKEEQIVTDLIVNQANMSEQERNKIIEEHEKHLAELETSMTFNKLRQRQMLEERLAARRKRRMDELERDQHAEEQTRDDNDKILDEGEDVELLKKHELEKMSVTRDESDSLEEEMEMIAQMSMQQQLLGQLQTNLVDEMEEHGAFEDPETKSIVDKYKKDTKKMEEALNNQRTKQEEALRERLQKKMKEREEKFINAQKNIKFISGLVNKGKMKEEEIESVLKFLFPSKSSEYIEEMMVKIFPSHVRSNSSFSRGDIGDFEKRVRRNSVQPIPYITSLKTSKKKKKRERRAEEEDWRIRPEDQDAPLPQVVVRGGKLPRGRADSLPPLDRGAPAHREDRELDHADESSGTSLPFSRRSPQAFSPVSDREDQRLLNEMFGDSTEGEDTRPERRKKKKRKDR</sequence>
<dbReference type="Proteomes" id="UP000001593">
    <property type="component" value="Unassembled WGS sequence"/>
</dbReference>
<evidence type="ECO:0000256" key="10">
    <source>
        <dbReference type="SAM" id="Coils"/>
    </source>
</evidence>
<feature type="region of interest" description="Disordered" evidence="11">
    <location>
        <begin position="808"/>
        <end position="937"/>
    </location>
</feature>
<dbReference type="eggNOG" id="ENOG502QQ5U">
    <property type="taxonomic scope" value="Eukaryota"/>
</dbReference>
<dbReference type="PANTHER" id="PTHR16795">
    <property type="entry name" value="LIMBIN/ELLIS-VAN CREVELD PROTEIN"/>
    <property type="match status" value="1"/>
</dbReference>
<keyword evidence="5" id="KW-0812">Transmembrane</keyword>
<evidence type="ECO:0000313" key="13">
    <source>
        <dbReference type="Proteomes" id="UP000001593"/>
    </source>
</evidence>
<evidence type="ECO:0000256" key="6">
    <source>
        <dbReference type="ARBA" id="ARBA00022989"/>
    </source>
</evidence>
<reference evidence="12 13" key="1">
    <citation type="journal article" date="2007" name="Science">
        <title>Sea anemone genome reveals ancestral eumetazoan gene repertoire and genomic organization.</title>
        <authorList>
            <person name="Putnam N.H."/>
            <person name="Srivastava M."/>
            <person name="Hellsten U."/>
            <person name="Dirks B."/>
            <person name="Chapman J."/>
            <person name="Salamov A."/>
            <person name="Terry A."/>
            <person name="Shapiro H."/>
            <person name="Lindquist E."/>
            <person name="Kapitonov V.V."/>
            <person name="Jurka J."/>
            <person name="Genikhovich G."/>
            <person name="Grigoriev I.V."/>
            <person name="Lucas S.M."/>
            <person name="Steele R.E."/>
            <person name="Finnerty J.R."/>
            <person name="Technau U."/>
            <person name="Martindale M.Q."/>
            <person name="Rokhsar D.S."/>
        </authorList>
    </citation>
    <scope>NUCLEOTIDE SEQUENCE [LARGE SCALE GENOMIC DNA]</scope>
    <source>
        <strain evidence="13">CH2 X CH6</strain>
    </source>
</reference>
<dbReference type="InParanoid" id="A7SYD8"/>
<keyword evidence="4" id="KW-0963">Cytoplasm</keyword>
<evidence type="ECO:0000256" key="9">
    <source>
        <dbReference type="ARBA" id="ARBA00023273"/>
    </source>
</evidence>
<keyword evidence="6" id="KW-1133">Transmembrane helix</keyword>
<dbReference type="EMBL" id="DS469917">
    <property type="protein sequence ID" value="EDO31293.1"/>
    <property type="molecule type" value="Genomic_DNA"/>
</dbReference>
<keyword evidence="13" id="KW-1185">Reference proteome</keyword>
<feature type="region of interest" description="Disordered" evidence="11">
    <location>
        <begin position="599"/>
        <end position="622"/>
    </location>
</feature>
<dbReference type="HOGENOM" id="CLU_313000_0_0_1"/>
<evidence type="ECO:0000256" key="4">
    <source>
        <dbReference type="ARBA" id="ARBA00022490"/>
    </source>
</evidence>
<dbReference type="OMA" id="YSHEIHE"/>
<evidence type="ECO:0000256" key="11">
    <source>
        <dbReference type="SAM" id="MobiDB-lite"/>
    </source>
</evidence>
<gene>
    <name evidence="12" type="ORF">NEMVEDRAFT_v1g219458</name>
</gene>
<evidence type="ECO:0000256" key="7">
    <source>
        <dbReference type="ARBA" id="ARBA00023136"/>
    </source>
</evidence>
<keyword evidence="10" id="KW-0175">Coiled coil</keyword>
<evidence type="ECO:0000256" key="8">
    <source>
        <dbReference type="ARBA" id="ARBA00023212"/>
    </source>
</evidence>
<feature type="compositionally biased region" description="Basic and acidic residues" evidence="11">
    <location>
        <begin position="360"/>
        <end position="373"/>
    </location>
</feature>